<dbReference type="SUPFAM" id="SSF53901">
    <property type="entry name" value="Thiolase-like"/>
    <property type="match status" value="1"/>
</dbReference>
<dbReference type="Pfam" id="PF00109">
    <property type="entry name" value="ketoacyl-synt"/>
    <property type="match status" value="1"/>
</dbReference>
<dbReference type="GO" id="GO:0004312">
    <property type="term" value="F:fatty acid synthase activity"/>
    <property type="evidence" value="ECO:0007669"/>
    <property type="project" value="TreeGrafter"/>
</dbReference>
<accession>A0A855IN87</accession>
<evidence type="ECO:0000256" key="5">
    <source>
        <dbReference type="RuleBase" id="RU003694"/>
    </source>
</evidence>
<gene>
    <name evidence="7" type="ORF">BCT50_10925</name>
</gene>
<evidence type="ECO:0000259" key="6">
    <source>
        <dbReference type="PROSITE" id="PS52004"/>
    </source>
</evidence>
<proteinExistence type="inferred from homology"/>
<dbReference type="Proteomes" id="UP000235554">
    <property type="component" value="Unassembled WGS sequence"/>
</dbReference>
<feature type="domain" description="Ketosynthase family 3 (KS3)" evidence="6">
    <location>
        <begin position="1"/>
        <end position="419"/>
    </location>
</feature>
<keyword evidence="2" id="KW-0596">Phosphopantetheine</keyword>
<dbReference type="SMART" id="SM00825">
    <property type="entry name" value="PKS_KS"/>
    <property type="match status" value="1"/>
</dbReference>
<comment type="caution">
    <text evidence="7">The sequence shown here is derived from an EMBL/GenBank/DDBJ whole genome shotgun (WGS) entry which is preliminary data.</text>
</comment>
<dbReference type="PANTHER" id="PTHR43775">
    <property type="entry name" value="FATTY ACID SYNTHASE"/>
    <property type="match status" value="1"/>
</dbReference>
<evidence type="ECO:0000256" key="1">
    <source>
        <dbReference type="ARBA" id="ARBA00005194"/>
    </source>
</evidence>
<organism evidence="7 8">
    <name type="scientific">Vibrio lentus</name>
    <dbReference type="NCBI Taxonomy" id="136468"/>
    <lineage>
        <taxon>Bacteria</taxon>
        <taxon>Pseudomonadati</taxon>
        <taxon>Pseudomonadota</taxon>
        <taxon>Gammaproteobacteria</taxon>
        <taxon>Vibrionales</taxon>
        <taxon>Vibrionaceae</taxon>
        <taxon>Vibrio</taxon>
    </lineage>
</organism>
<protein>
    <recommendedName>
        <fullName evidence="6">Ketosynthase family 3 (KS3) domain-containing protein</fullName>
    </recommendedName>
</protein>
<dbReference type="RefSeq" id="WP_102555027.1">
    <property type="nucleotide sequence ID" value="NZ_MCZJ01000045.1"/>
</dbReference>
<dbReference type="PROSITE" id="PS52004">
    <property type="entry name" value="KS3_2"/>
    <property type="match status" value="1"/>
</dbReference>
<dbReference type="Pfam" id="PF16197">
    <property type="entry name" value="KAsynt_C_assoc"/>
    <property type="match status" value="1"/>
</dbReference>
<dbReference type="InterPro" id="IPR014030">
    <property type="entry name" value="Ketoacyl_synth_N"/>
</dbReference>
<evidence type="ECO:0000313" key="7">
    <source>
        <dbReference type="EMBL" id="PMM55453.1"/>
    </source>
</evidence>
<dbReference type="PROSITE" id="PS00606">
    <property type="entry name" value="KS3_1"/>
    <property type="match status" value="1"/>
</dbReference>
<dbReference type="AlphaFoldDB" id="A0A855IN87"/>
<dbReference type="EMBL" id="MCZJ01000045">
    <property type="protein sequence ID" value="PMM55453.1"/>
    <property type="molecule type" value="Genomic_DNA"/>
</dbReference>
<evidence type="ECO:0000256" key="2">
    <source>
        <dbReference type="ARBA" id="ARBA00022450"/>
    </source>
</evidence>
<evidence type="ECO:0000256" key="4">
    <source>
        <dbReference type="ARBA" id="ARBA00022679"/>
    </source>
</evidence>
<dbReference type="Gene3D" id="3.40.47.10">
    <property type="match status" value="1"/>
</dbReference>
<dbReference type="UniPathway" id="UPA00094"/>
<reference evidence="8" key="1">
    <citation type="submission" date="2016-07" db="EMBL/GenBank/DDBJ databases">
        <title>Nontailed viruses are major unrecognized killers of bacteria in the ocean.</title>
        <authorList>
            <person name="Kauffman K."/>
            <person name="Hussain F."/>
            <person name="Yang J."/>
            <person name="Arevalo P."/>
            <person name="Brown J."/>
            <person name="Cutler M."/>
            <person name="Kelly L."/>
            <person name="Polz M.F."/>
        </authorList>
    </citation>
    <scope>NUCLEOTIDE SEQUENCE [LARGE SCALE GENOMIC DNA]</scope>
    <source>
        <strain evidence="8">10N.261.48.A1</strain>
    </source>
</reference>
<sequence>MAKLAIVGYSCELAGAEDSNALWNLLTESKSAFEEIPKDRWAIEGFFSTARYEQNKSVSKWMAPINLTRANSRSKARLTSTEKAQIDPQQWLLFDHVERTMQCAGIDVSYLEQYNVSVSVGAMVVDNLFNKLDGTQAIGPETTLGNFQALLANRISSEFGFRGESKTINTACSASLMALSDAERLLTLNRADFSIVAAANLNLHPMKYISFSKAGMLSRKGKCTPFSIDADGYVPGDGVAALLVTTIERATDLGLPIFAVIDSVIGNHNGSRTPSITAPSVDAQVELLSDSLSMAKVEPESISYIEAHGTGTSLGDPIEVDALSRVFSESDVGSIKGVVGHTESVAGLAGIIKVILMMKNKVIPANSWIEALNPLVFERKGKLNFPTHNKHWKQINGIRRAAVSSFGFGGANGHVILSEPVETSSKQRPLPLSDGYYIGYSPSLDKKNIAHVRKPYDGFGDESGRHRYAQKVMGSAIEDVQLSSNLSTVYAKDYLNNLPLFQSLNRPYVIIDHDEETEEISKDVISHLNVGMMYISGKNKVWRLSQRFLSRIEGAQSAIESLSSDWIANAQELEKQQFTYNVLMSKWRKVCGAEHTNLAYVFAALELYDKWGLSSDHISSSLKTIYLVIKEGVVTPEQLFGQFNDAQSLIRLIANGYLECISESRTISKDLLSEISSKDEHCIDVKIDFCNKIPLPQDGDHNHHIMKSWLDGNNIHWNKIPQKYLTSIIFT</sequence>
<comment type="similarity">
    <text evidence="5">Belongs to the thiolase-like superfamily. Beta-ketoacyl-ACP synthases family.</text>
</comment>
<dbReference type="InterPro" id="IPR014031">
    <property type="entry name" value="Ketoacyl_synth_C"/>
</dbReference>
<keyword evidence="3" id="KW-0597">Phosphoprotein</keyword>
<dbReference type="InterPro" id="IPR020841">
    <property type="entry name" value="PKS_Beta-ketoAc_synthase_dom"/>
</dbReference>
<dbReference type="InterPro" id="IPR050091">
    <property type="entry name" value="PKS_NRPS_Biosynth_Enz"/>
</dbReference>
<dbReference type="Pfam" id="PF02801">
    <property type="entry name" value="Ketoacyl-synt_C"/>
    <property type="match status" value="1"/>
</dbReference>
<dbReference type="CDD" id="cd00833">
    <property type="entry name" value="PKS"/>
    <property type="match status" value="1"/>
</dbReference>
<name>A0A855IN87_9VIBR</name>
<dbReference type="GO" id="GO:0004315">
    <property type="term" value="F:3-oxoacyl-[acyl-carrier-protein] synthase activity"/>
    <property type="evidence" value="ECO:0007669"/>
    <property type="project" value="InterPro"/>
</dbReference>
<keyword evidence="4 5" id="KW-0808">Transferase</keyword>
<dbReference type="GO" id="GO:0006633">
    <property type="term" value="P:fatty acid biosynthetic process"/>
    <property type="evidence" value="ECO:0007669"/>
    <property type="project" value="UniProtKB-UniPathway"/>
</dbReference>
<comment type="pathway">
    <text evidence="1">Lipid metabolism; fatty acid biosynthesis.</text>
</comment>
<evidence type="ECO:0000313" key="8">
    <source>
        <dbReference type="Proteomes" id="UP000235554"/>
    </source>
</evidence>
<evidence type="ECO:0000256" key="3">
    <source>
        <dbReference type="ARBA" id="ARBA00022553"/>
    </source>
</evidence>
<dbReference type="InterPro" id="IPR032821">
    <property type="entry name" value="PKS_assoc"/>
</dbReference>
<dbReference type="InterPro" id="IPR018201">
    <property type="entry name" value="Ketoacyl_synth_AS"/>
</dbReference>
<dbReference type="InterPro" id="IPR016039">
    <property type="entry name" value="Thiolase-like"/>
</dbReference>
<dbReference type="PANTHER" id="PTHR43775:SF37">
    <property type="entry name" value="SI:DKEY-61P9.11"/>
    <property type="match status" value="1"/>
</dbReference>